<dbReference type="InterPro" id="IPR035901">
    <property type="entry name" value="GIY-YIG_endonuc_sf"/>
</dbReference>
<dbReference type="Pfam" id="PF00929">
    <property type="entry name" value="RNase_T"/>
    <property type="match status" value="1"/>
</dbReference>
<dbReference type="GO" id="GO:0006289">
    <property type="term" value="P:nucleotide-excision repair"/>
    <property type="evidence" value="ECO:0007669"/>
    <property type="project" value="InterPro"/>
</dbReference>
<evidence type="ECO:0000256" key="1">
    <source>
        <dbReference type="ARBA" id="ARBA00025483"/>
    </source>
</evidence>
<dbReference type="InterPro" id="IPR036397">
    <property type="entry name" value="RNaseH_sf"/>
</dbReference>
<feature type="domain" description="GIY-YIG" evidence="3">
    <location>
        <begin position="201"/>
        <end position="279"/>
    </location>
</feature>
<comment type="subunit">
    <text evidence="2">DNA polymerase III contains a core (composed of alpha, epsilon and theta chains) that associates with a tau subunit. This core dimerizes to form the POLIII' complex. PolIII' associates with the gamma complex (composed of gamma, delta, delta', psi and chi chains) and with the beta chain to form the complete DNA polymerase III complex.</text>
</comment>
<name>A0A2P8D2R1_9BACT</name>
<gene>
    <name evidence="4" type="ORF">B0I18_10586</name>
</gene>
<comment type="caution">
    <text evidence="4">The sequence shown here is derived from an EMBL/GenBank/DDBJ whole genome shotgun (WGS) entry which is preliminary data.</text>
</comment>
<dbReference type="Gene3D" id="3.40.1440.10">
    <property type="entry name" value="GIY-YIG endonuclease"/>
    <property type="match status" value="1"/>
</dbReference>
<dbReference type="AlphaFoldDB" id="A0A2P8D2R1"/>
<dbReference type="Proteomes" id="UP000240572">
    <property type="component" value="Unassembled WGS sequence"/>
</dbReference>
<dbReference type="Gene3D" id="3.30.420.10">
    <property type="entry name" value="Ribonuclease H-like superfamily/Ribonuclease H"/>
    <property type="match status" value="1"/>
</dbReference>
<sequence>MKNKTQYAIVDIETTGGYAAGSGITEIAILIHDGEQVLERFETLVDPQRYIPPAIEMLTGISEDMVSGAPVFEDIAEQVYYLLAGRVFVAHNVNFDYSFIKHHLEAAGYQYAAPKLCTVRLSRKIKPGLPSYSLGNLCDALGIPISNRHRAGGDADATAILFTQLHAWDEQGHIGDMLKKTSKEQALPPNLPREDFEALPSCPGVYYFRNKAGKVIYVGKATNLRKRVSSHFTGHNPNPQRQNFLRNIYSIDFERCGTELMALLLETTEIKRLWPEYNRAMKRQEPKFALYAYEDLNGYMRLAVGKYNSSMQGIHVFNRESDARDVLHRLVRNFGLCPALSMLGPCTGNCYTHEDQESENTCMSVQHPDIYNTLVQDALRHYENNLPSFALFDKGRKEEEQSCIWVEQGRFYGMGYIDLYTDIQNPADLKSLLTPYSGNAYMLQLIHTYADKYPAKVKRFDQLQQPPLPEQEAPLLGAAYGAIG</sequence>
<dbReference type="InterPro" id="IPR047296">
    <property type="entry name" value="GIY-YIG_UvrC_Cho"/>
</dbReference>
<proteinExistence type="predicted"/>
<dbReference type="CDD" id="cd06127">
    <property type="entry name" value="DEDDh"/>
    <property type="match status" value="1"/>
</dbReference>
<organism evidence="4 5">
    <name type="scientific">Taibaiella chishuiensis</name>
    <dbReference type="NCBI Taxonomy" id="1434707"/>
    <lineage>
        <taxon>Bacteria</taxon>
        <taxon>Pseudomonadati</taxon>
        <taxon>Bacteroidota</taxon>
        <taxon>Chitinophagia</taxon>
        <taxon>Chitinophagales</taxon>
        <taxon>Chitinophagaceae</taxon>
        <taxon>Taibaiella</taxon>
    </lineage>
</organism>
<dbReference type="EMBL" id="PYGD01000005">
    <property type="protein sequence ID" value="PSK91503.1"/>
    <property type="molecule type" value="Genomic_DNA"/>
</dbReference>
<evidence type="ECO:0000259" key="3">
    <source>
        <dbReference type="PROSITE" id="PS50164"/>
    </source>
</evidence>
<dbReference type="SMART" id="SM00479">
    <property type="entry name" value="EXOIII"/>
    <property type="match status" value="1"/>
</dbReference>
<keyword evidence="5" id="KW-1185">Reference proteome</keyword>
<dbReference type="CDD" id="cd10434">
    <property type="entry name" value="GIY-YIG_UvrC_Cho"/>
    <property type="match status" value="1"/>
</dbReference>
<dbReference type="InterPro" id="IPR012337">
    <property type="entry name" value="RNaseH-like_sf"/>
</dbReference>
<comment type="function">
    <text evidence="1">DNA polymerase III is a complex, multichain enzyme responsible for most of the replicative synthesis in bacteria. The epsilon subunit contain the editing function and is a proofreading 3'-5' exonuclease.</text>
</comment>
<dbReference type="OrthoDB" id="9803913at2"/>
<dbReference type="GO" id="GO:0003677">
    <property type="term" value="F:DNA binding"/>
    <property type="evidence" value="ECO:0007669"/>
    <property type="project" value="InterPro"/>
</dbReference>
<dbReference type="InterPro" id="IPR000305">
    <property type="entry name" value="GIY-YIG_endonuc"/>
</dbReference>
<dbReference type="InterPro" id="IPR006054">
    <property type="entry name" value="DnaQ"/>
</dbReference>
<dbReference type="PANTHER" id="PTHR30231:SF37">
    <property type="entry name" value="EXODEOXYRIBONUCLEASE 10"/>
    <property type="match status" value="1"/>
</dbReference>
<dbReference type="GO" id="GO:0008408">
    <property type="term" value="F:3'-5' exonuclease activity"/>
    <property type="evidence" value="ECO:0007669"/>
    <property type="project" value="TreeGrafter"/>
</dbReference>
<dbReference type="SUPFAM" id="SSF53098">
    <property type="entry name" value="Ribonuclease H-like"/>
    <property type="match status" value="1"/>
</dbReference>
<dbReference type="GO" id="GO:0005829">
    <property type="term" value="C:cytosol"/>
    <property type="evidence" value="ECO:0007669"/>
    <property type="project" value="TreeGrafter"/>
</dbReference>
<protein>
    <submittedName>
        <fullName evidence="4">DNA polymerase-3 subunit epsilon</fullName>
    </submittedName>
</protein>
<dbReference type="PROSITE" id="PS50164">
    <property type="entry name" value="GIY_YIG"/>
    <property type="match status" value="1"/>
</dbReference>
<reference evidence="4 5" key="1">
    <citation type="submission" date="2018-03" db="EMBL/GenBank/DDBJ databases">
        <title>Genomic Encyclopedia of Type Strains, Phase III (KMG-III): the genomes of soil and plant-associated and newly described type strains.</title>
        <authorList>
            <person name="Whitman W."/>
        </authorList>
    </citation>
    <scope>NUCLEOTIDE SEQUENCE [LARGE SCALE GENOMIC DNA]</scope>
    <source>
        <strain evidence="4 5">CGMCC 1.12700</strain>
    </source>
</reference>
<evidence type="ECO:0000313" key="5">
    <source>
        <dbReference type="Proteomes" id="UP000240572"/>
    </source>
</evidence>
<dbReference type="RefSeq" id="WP_106523402.1">
    <property type="nucleotide sequence ID" value="NZ_PYGD01000005.1"/>
</dbReference>
<dbReference type="PANTHER" id="PTHR30231">
    <property type="entry name" value="DNA POLYMERASE III SUBUNIT EPSILON"/>
    <property type="match status" value="1"/>
</dbReference>
<accession>A0A2P8D2R1</accession>
<dbReference type="NCBIfam" id="TIGR00573">
    <property type="entry name" value="dnaq"/>
    <property type="match status" value="1"/>
</dbReference>
<dbReference type="InterPro" id="IPR013520">
    <property type="entry name" value="Ribonucl_H"/>
</dbReference>
<dbReference type="GO" id="GO:0045004">
    <property type="term" value="P:DNA replication proofreading"/>
    <property type="evidence" value="ECO:0007669"/>
    <property type="project" value="TreeGrafter"/>
</dbReference>
<dbReference type="FunFam" id="3.30.420.10:FF:000045">
    <property type="entry name" value="3'-5' exonuclease DinG"/>
    <property type="match status" value="1"/>
</dbReference>
<dbReference type="SMART" id="SM00465">
    <property type="entry name" value="GIYc"/>
    <property type="match status" value="1"/>
</dbReference>
<dbReference type="SUPFAM" id="SSF82771">
    <property type="entry name" value="GIY-YIG endonuclease"/>
    <property type="match status" value="1"/>
</dbReference>
<evidence type="ECO:0000256" key="2">
    <source>
        <dbReference type="ARBA" id="ARBA00026073"/>
    </source>
</evidence>
<dbReference type="Pfam" id="PF01541">
    <property type="entry name" value="GIY-YIG"/>
    <property type="match status" value="1"/>
</dbReference>
<dbReference type="GO" id="GO:0003887">
    <property type="term" value="F:DNA-directed DNA polymerase activity"/>
    <property type="evidence" value="ECO:0007669"/>
    <property type="project" value="InterPro"/>
</dbReference>
<evidence type="ECO:0000313" key="4">
    <source>
        <dbReference type="EMBL" id="PSK91503.1"/>
    </source>
</evidence>